<feature type="transmembrane region" description="Helical" evidence="13">
    <location>
        <begin position="139"/>
        <end position="160"/>
    </location>
</feature>
<gene>
    <name evidence="14" type="primary">ctaA</name>
    <name evidence="14" type="ordered locus">SBI_08044</name>
</gene>
<dbReference type="GO" id="GO:0006784">
    <property type="term" value="P:heme A biosynthetic process"/>
    <property type="evidence" value="ECO:0007669"/>
    <property type="project" value="InterPro"/>
</dbReference>
<dbReference type="GO" id="GO:0016020">
    <property type="term" value="C:membrane"/>
    <property type="evidence" value="ECO:0007669"/>
    <property type="project" value="UniProtKB-SubCell"/>
</dbReference>
<keyword evidence="9 13" id="KW-0472">Membrane</keyword>
<evidence type="ECO:0000256" key="11">
    <source>
        <dbReference type="ARBA" id="ARBA00023444"/>
    </source>
</evidence>
<evidence type="ECO:0000256" key="13">
    <source>
        <dbReference type="SAM" id="Phobius"/>
    </source>
</evidence>
<dbReference type="InterPro" id="IPR003780">
    <property type="entry name" value="COX15/CtaA_fam"/>
</dbReference>
<evidence type="ECO:0000256" key="8">
    <source>
        <dbReference type="ARBA" id="ARBA00023133"/>
    </source>
</evidence>
<dbReference type="Pfam" id="PF02628">
    <property type="entry name" value="COX15-CtaA"/>
    <property type="match status" value="1"/>
</dbReference>
<keyword evidence="3 13" id="KW-0812">Transmembrane</keyword>
<evidence type="ECO:0000256" key="5">
    <source>
        <dbReference type="ARBA" id="ARBA00022989"/>
    </source>
</evidence>
<dbReference type="KEGG" id="sbh:SBI_08044"/>
<comment type="subcellular location">
    <subcellularLocation>
        <location evidence="1">Membrane</location>
        <topology evidence="1">Multi-pass membrane protein</topology>
    </subcellularLocation>
</comment>
<proteinExistence type="predicted"/>
<evidence type="ECO:0000313" key="14">
    <source>
        <dbReference type="EMBL" id="ADI11164.1"/>
    </source>
</evidence>
<evidence type="ECO:0000256" key="6">
    <source>
        <dbReference type="ARBA" id="ARBA00023002"/>
    </source>
</evidence>
<keyword evidence="4" id="KW-0479">Metal-binding</keyword>
<feature type="transmembrane region" description="Helical" evidence="13">
    <location>
        <begin position="180"/>
        <end position="201"/>
    </location>
</feature>
<dbReference type="eggNOG" id="COG1612">
    <property type="taxonomic scope" value="Bacteria"/>
</dbReference>
<evidence type="ECO:0000256" key="3">
    <source>
        <dbReference type="ARBA" id="ARBA00022692"/>
    </source>
</evidence>
<organism evidence="14 15">
    <name type="scientific">Streptomyces bingchenggensis (strain BCW-1)</name>
    <dbReference type="NCBI Taxonomy" id="749414"/>
    <lineage>
        <taxon>Bacteria</taxon>
        <taxon>Bacillati</taxon>
        <taxon>Actinomycetota</taxon>
        <taxon>Actinomycetes</taxon>
        <taxon>Kitasatosporales</taxon>
        <taxon>Streptomycetaceae</taxon>
        <taxon>Streptomyces</taxon>
    </lineage>
</organism>
<feature type="region of interest" description="Disordered" evidence="12">
    <location>
        <begin position="313"/>
        <end position="332"/>
    </location>
</feature>
<feature type="transmembrane region" description="Helical" evidence="13">
    <location>
        <begin position="84"/>
        <end position="102"/>
    </location>
</feature>
<keyword evidence="5 13" id="KW-1133">Transmembrane helix</keyword>
<keyword evidence="7" id="KW-0408">Iron</keyword>
<dbReference type="InterPro" id="IPR050450">
    <property type="entry name" value="COX15/CtaA_HemeA_synthase"/>
</dbReference>
<name>D7CGT4_STRBB</name>
<keyword evidence="6" id="KW-0560">Oxidoreductase</keyword>
<protein>
    <submittedName>
        <fullName evidence="14">Cytochrome c oxidase subunit XV assembly protein</fullName>
    </submittedName>
</protein>
<evidence type="ECO:0000256" key="2">
    <source>
        <dbReference type="ARBA" id="ARBA00022475"/>
    </source>
</evidence>
<keyword evidence="15" id="KW-1185">Reference proteome</keyword>
<accession>D7CGT4</accession>
<sequence>MGDVPSSLNPLEQIARRWQPSARFVERAALAAVVMAVVIVVTGGAVRLTQSGLGCPTWPTCTEDSLTPTHAMGINGVIEFGNRMLTYVLCAVVGLLIIAARARTPMRRSLTKLGWAQFWIVMGNAVVGGITVLTGLNPYIVSSHFLLSTALLTVAVLTWWRAREGDAGPRDLVARPVRQLSWLLVGATGALIVIGTVVTGAGPHAGDAQKVHRIPLDWQEITQLHVDFVYIVLGLTAALWFTLRAVKAPAAPRRGVLELLAVLLLQGVIGYIQYFTHLPEIVVGIHMFGSCLVWIAVLRVLLSQRERAELPAPVGAPAPAAQPVPEAAASSR</sequence>
<evidence type="ECO:0000256" key="12">
    <source>
        <dbReference type="SAM" id="MobiDB-lite"/>
    </source>
</evidence>
<feature type="transmembrane region" description="Helical" evidence="13">
    <location>
        <begin position="281"/>
        <end position="302"/>
    </location>
</feature>
<dbReference type="PANTHER" id="PTHR35457">
    <property type="entry name" value="HEME A SYNTHASE"/>
    <property type="match status" value="1"/>
</dbReference>
<dbReference type="STRING" id="749414.SBI_08044"/>
<feature type="transmembrane region" description="Helical" evidence="13">
    <location>
        <begin position="221"/>
        <end position="243"/>
    </location>
</feature>
<dbReference type="Proteomes" id="UP000000377">
    <property type="component" value="Chromosome"/>
</dbReference>
<evidence type="ECO:0000256" key="4">
    <source>
        <dbReference type="ARBA" id="ARBA00022723"/>
    </source>
</evidence>
<dbReference type="GO" id="GO:0016491">
    <property type="term" value="F:oxidoreductase activity"/>
    <property type="evidence" value="ECO:0007669"/>
    <property type="project" value="UniProtKB-KW"/>
</dbReference>
<feature type="compositionally biased region" description="Low complexity" evidence="12">
    <location>
        <begin position="323"/>
        <end position="332"/>
    </location>
</feature>
<dbReference type="AlphaFoldDB" id="D7CGT4"/>
<evidence type="ECO:0000313" key="15">
    <source>
        <dbReference type="Proteomes" id="UP000000377"/>
    </source>
</evidence>
<keyword evidence="10" id="KW-1015">Disulfide bond</keyword>
<evidence type="ECO:0000256" key="9">
    <source>
        <dbReference type="ARBA" id="ARBA00023136"/>
    </source>
</evidence>
<evidence type="ECO:0000256" key="10">
    <source>
        <dbReference type="ARBA" id="ARBA00023157"/>
    </source>
</evidence>
<dbReference type="PANTHER" id="PTHR35457:SF1">
    <property type="entry name" value="HEME A SYNTHASE"/>
    <property type="match status" value="1"/>
</dbReference>
<dbReference type="GO" id="GO:0046872">
    <property type="term" value="F:metal ion binding"/>
    <property type="evidence" value="ECO:0007669"/>
    <property type="project" value="UniProtKB-KW"/>
</dbReference>
<feature type="transmembrane region" description="Helical" evidence="13">
    <location>
        <begin position="114"/>
        <end position="133"/>
    </location>
</feature>
<evidence type="ECO:0000256" key="1">
    <source>
        <dbReference type="ARBA" id="ARBA00004141"/>
    </source>
</evidence>
<feature type="transmembrane region" description="Helical" evidence="13">
    <location>
        <begin position="24"/>
        <end position="46"/>
    </location>
</feature>
<evidence type="ECO:0000256" key="7">
    <source>
        <dbReference type="ARBA" id="ARBA00023004"/>
    </source>
</evidence>
<dbReference type="PATRIC" id="fig|749414.3.peg.8276"/>
<keyword evidence="2" id="KW-1003">Cell membrane</keyword>
<keyword evidence="8" id="KW-0350">Heme biosynthesis</keyword>
<dbReference type="HOGENOM" id="CLU_060266_1_0_11"/>
<dbReference type="EMBL" id="CP002047">
    <property type="protein sequence ID" value="ADI11164.1"/>
    <property type="molecule type" value="Genomic_DNA"/>
</dbReference>
<comment type="pathway">
    <text evidence="11">Porphyrin-containing compound metabolism.</text>
</comment>
<reference evidence="14 15" key="1">
    <citation type="journal article" date="2010" name="J. Bacteriol.">
        <title>Genome sequence of the milbemycin-producing bacterium Streptomyces bingchenggensis.</title>
        <authorList>
            <person name="Wang X.J."/>
            <person name="Yan Y.J."/>
            <person name="Zhang B."/>
            <person name="An J."/>
            <person name="Wang J.J."/>
            <person name="Tian J."/>
            <person name="Jiang L."/>
            <person name="Chen Y.H."/>
            <person name="Huang S.X."/>
            <person name="Yin M."/>
            <person name="Zhang J."/>
            <person name="Gao A.L."/>
            <person name="Liu C.X."/>
            <person name="Zhu Z.X."/>
            <person name="Xiang W.S."/>
        </authorList>
    </citation>
    <scope>NUCLEOTIDE SEQUENCE [LARGE SCALE GENOMIC DNA]</scope>
    <source>
        <strain evidence="14 15">BCW-1</strain>
    </source>
</reference>
<feature type="transmembrane region" description="Helical" evidence="13">
    <location>
        <begin position="255"/>
        <end position="275"/>
    </location>
</feature>